<dbReference type="GO" id="GO:0000271">
    <property type="term" value="P:polysaccharide biosynthetic process"/>
    <property type="evidence" value="ECO:0007669"/>
    <property type="project" value="InterPro"/>
</dbReference>
<dbReference type="SMART" id="SM00984">
    <property type="entry name" value="UDPG_MGDP_dh_C"/>
    <property type="match status" value="1"/>
</dbReference>
<protein>
    <submittedName>
        <fullName evidence="5">UDP-N-acetyl-D-glucosamine 6-dehydrogenase</fullName>
        <ecNumber evidence="5">1.1.1.136</ecNumber>
    </submittedName>
</protein>
<accession>A0A3B1CE73</accession>
<dbReference type="SUPFAM" id="SSF51735">
    <property type="entry name" value="NAD(P)-binding Rossmann-fold domains"/>
    <property type="match status" value="1"/>
</dbReference>
<evidence type="ECO:0000313" key="5">
    <source>
        <dbReference type="EMBL" id="VAX24861.1"/>
    </source>
</evidence>
<evidence type="ECO:0000256" key="3">
    <source>
        <dbReference type="ARBA" id="ARBA00023027"/>
    </source>
</evidence>
<feature type="non-terminal residue" evidence="5">
    <location>
        <position position="1"/>
    </location>
</feature>
<dbReference type="NCBIfam" id="TIGR03026">
    <property type="entry name" value="NDP-sugDHase"/>
    <property type="match status" value="1"/>
</dbReference>
<dbReference type="InterPro" id="IPR036220">
    <property type="entry name" value="UDP-Glc/GDP-Man_DH_C_sf"/>
</dbReference>
<gene>
    <name evidence="5" type="ORF">MNBD_NITROSPINAE04-61</name>
</gene>
<dbReference type="Gene3D" id="3.40.50.720">
    <property type="entry name" value="NAD(P)-binding Rossmann-like Domain"/>
    <property type="match status" value="2"/>
</dbReference>
<dbReference type="GO" id="GO:0047004">
    <property type="term" value="F:UDP-N-acetylglucosamine 6-dehydrogenase activity"/>
    <property type="evidence" value="ECO:0007669"/>
    <property type="project" value="UniProtKB-EC"/>
</dbReference>
<keyword evidence="2 5" id="KW-0560">Oxidoreductase</keyword>
<dbReference type="InterPro" id="IPR001732">
    <property type="entry name" value="UDP-Glc/GDP-Man_DH_N"/>
</dbReference>
<dbReference type="InterPro" id="IPR008927">
    <property type="entry name" value="6-PGluconate_DH-like_C_sf"/>
</dbReference>
<dbReference type="Pfam" id="PF03721">
    <property type="entry name" value="UDPG_MGDP_dh_N"/>
    <property type="match status" value="1"/>
</dbReference>
<dbReference type="GO" id="GO:0051287">
    <property type="term" value="F:NAD binding"/>
    <property type="evidence" value="ECO:0007669"/>
    <property type="project" value="InterPro"/>
</dbReference>
<keyword evidence="3" id="KW-0520">NAD</keyword>
<dbReference type="SUPFAM" id="SSF52413">
    <property type="entry name" value="UDP-glucose/GDP-mannose dehydrogenase C-terminal domain"/>
    <property type="match status" value="1"/>
</dbReference>
<dbReference type="InterPro" id="IPR028359">
    <property type="entry name" value="UDP_ManNAc/GlcNAc_DH"/>
</dbReference>
<dbReference type="PANTHER" id="PTHR43491:SF2">
    <property type="entry name" value="UDP-N-ACETYL-D-MANNOSAMINE DEHYDROGENASE"/>
    <property type="match status" value="1"/>
</dbReference>
<feature type="domain" description="UDP-glucose/GDP-mannose dehydrogenase C-terminal" evidence="4">
    <location>
        <begin position="216"/>
        <end position="317"/>
    </location>
</feature>
<sequence>SDIVGAQMSEGSVVVYESTVYPGVTEDEMVPILEKKSGLKLGSGFGVGYSPERINPGDKERTVERIVKVVSACDPETLDIVAGVYGAVVTAGIHRAPSIKVAESAKVIENIQRDLNIALMNELAIIFDLVGVDTEDVLKAAGTKWNFINFKPGLVGGHCIGVDPYYLTSKAEELGYHPHVILSGRRINDGMSKYIAEQVTKRLIHAEIPVKGAKIGVLGLTFKEDVPDIRNSRAPDILKELEKIGMVVMAHDPVADPAEVKQALGLSLSGYDALKDLDAVVIAVGHKEYIERGAGAVESMLSERGGAVIDVKSLFDSSRFGDLVSYWRL</sequence>
<dbReference type="InterPro" id="IPR017476">
    <property type="entry name" value="UDP-Glc/GDP-Man"/>
</dbReference>
<organism evidence="5">
    <name type="scientific">hydrothermal vent metagenome</name>
    <dbReference type="NCBI Taxonomy" id="652676"/>
    <lineage>
        <taxon>unclassified sequences</taxon>
        <taxon>metagenomes</taxon>
        <taxon>ecological metagenomes</taxon>
    </lineage>
</organism>
<proteinExistence type="inferred from homology"/>
<dbReference type="InterPro" id="IPR014026">
    <property type="entry name" value="UDP-Glc/GDP-Man_DH_dimer"/>
</dbReference>
<dbReference type="EMBL" id="UOGA01000280">
    <property type="protein sequence ID" value="VAX24861.1"/>
    <property type="molecule type" value="Genomic_DNA"/>
</dbReference>
<reference evidence="5" key="1">
    <citation type="submission" date="2018-06" db="EMBL/GenBank/DDBJ databases">
        <authorList>
            <person name="Zhirakovskaya E."/>
        </authorList>
    </citation>
    <scope>NUCLEOTIDE SEQUENCE</scope>
</reference>
<dbReference type="SUPFAM" id="SSF48179">
    <property type="entry name" value="6-phosphogluconate dehydrogenase C-terminal domain-like"/>
    <property type="match status" value="1"/>
</dbReference>
<dbReference type="EC" id="1.1.1.136" evidence="5"/>
<dbReference type="PIRSF" id="PIRSF500136">
    <property type="entry name" value="UDP_ManNAc_DH"/>
    <property type="match status" value="1"/>
</dbReference>
<dbReference type="PANTHER" id="PTHR43491">
    <property type="entry name" value="UDP-N-ACETYL-D-MANNOSAMINE DEHYDROGENASE"/>
    <property type="match status" value="1"/>
</dbReference>
<comment type="similarity">
    <text evidence="1">Belongs to the UDP-glucose/GDP-mannose dehydrogenase family.</text>
</comment>
<dbReference type="InterPro" id="IPR036291">
    <property type="entry name" value="NAD(P)-bd_dom_sf"/>
</dbReference>
<name>A0A3B1CE73_9ZZZZ</name>
<dbReference type="PIRSF" id="PIRSF000124">
    <property type="entry name" value="UDPglc_GDPman_dh"/>
    <property type="match status" value="1"/>
</dbReference>
<evidence type="ECO:0000256" key="1">
    <source>
        <dbReference type="ARBA" id="ARBA00006601"/>
    </source>
</evidence>
<evidence type="ECO:0000259" key="4">
    <source>
        <dbReference type="SMART" id="SM00984"/>
    </source>
</evidence>
<dbReference type="GO" id="GO:0016628">
    <property type="term" value="F:oxidoreductase activity, acting on the CH-CH group of donors, NAD or NADP as acceptor"/>
    <property type="evidence" value="ECO:0007669"/>
    <property type="project" value="InterPro"/>
</dbReference>
<dbReference type="Pfam" id="PF03720">
    <property type="entry name" value="UDPG_MGDP_dh_C"/>
    <property type="match status" value="1"/>
</dbReference>
<dbReference type="InterPro" id="IPR014027">
    <property type="entry name" value="UDP-Glc/GDP-Man_DH_C"/>
</dbReference>
<dbReference type="Pfam" id="PF00984">
    <property type="entry name" value="UDPG_MGDP_dh"/>
    <property type="match status" value="1"/>
</dbReference>
<evidence type="ECO:0000256" key="2">
    <source>
        <dbReference type="ARBA" id="ARBA00023002"/>
    </source>
</evidence>
<dbReference type="AlphaFoldDB" id="A0A3B1CE73"/>